<evidence type="ECO:0000256" key="1">
    <source>
        <dbReference type="ARBA" id="ARBA00006018"/>
    </source>
</evidence>
<comment type="caution">
    <text evidence="2">The sequence shown here is derived from an EMBL/GenBank/DDBJ whole genome shotgun (WGS) entry which is preliminary data.</text>
</comment>
<keyword evidence="3" id="KW-1185">Reference proteome</keyword>
<comment type="similarity">
    <text evidence="1">Belongs to the HupF/HypC family.</text>
</comment>
<reference evidence="2 3" key="1">
    <citation type="submission" date="2019-07" db="EMBL/GenBank/DDBJ databases">
        <title>Whole genome shotgun sequence of Thiobacillus plumbophilus NBRC 107929.</title>
        <authorList>
            <person name="Hosoyama A."/>
            <person name="Uohara A."/>
            <person name="Ohji S."/>
            <person name="Ichikawa N."/>
        </authorList>
    </citation>
    <scope>NUCLEOTIDE SEQUENCE [LARGE SCALE GENOMIC DNA]</scope>
    <source>
        <strain evidence="2 3">NBRC 107929</strain>
    </source>
</reference>
<evidence type="ECO:0000313" key="2">
    <source>
        <dbReference type="EMBL" id="GEP31777.1"/>
    </source>
</evidence>
<dbReference type="Proteomes" id="UP000321337">
    <property type="component" value="Unassembled WGS sequence"/>
</dbReference>
<dbReference type="Gene3D" id="2.30.30.140">
    <property type="match status" value="1"/>
</dbReference>
<dbReference type="NCBIfam" id="TIGR00074">
    <property type="entry name" value="hypC_hupF"/>
    <property type="match status" value="1"/>
</dbReference>
<accession>A0A512LBC6</accession>
<name>A0A512LBC6_9PROT</name>
<dbReference type="SUPFAM" id="SSF159127">
    <property type="entry name" value="HupF/HypC-like"/>
    <property type="match status" value="1"/>
</dbReference>
<evidence type="ECO:0000313" key="3">
    <source>
        <dbReference type="Proteomes" id="UP000321337"/>
    </source>
</evidence>
<dbReference type="Pfam" id="PF01455">
    <property type="entry name" value="HupF_HypC"/>
    <property type="match status" value="1"/>
</dbReference>
<dbReference type="PROSITE" id="PS01097">
    <property type="entry name" value="HUPF_HYPC"/>
    <property type="match status" value="1"/>
</dbReference>
<dbReference type="OrthoDB" id="9806017at2"/>
<dbReference type="PRINTS" id="PR00445">
    <property type="entry name" value="HUPFHYPC"/>
</dbReference>
<dbReference type="EMBL" id="BKAD01000036">
    <property type="protein sequence ID" value="GEP31777.1"/>
    <property type="molecule type" value="Genomic_DNA"/>
</dbReference>
<dbReference type="GO" id="GO:1902670">
    <property type="term" value="F:carbon dioxide binding"/>
    <property type="evidence" value="ECO:0007669"/>
    <property type="project" value="TreeGrafter"/>
</dbReference>
<gene>
    <name evidence="2" type="ORF">TPL01_29150</name>
</gene>
<dbReference type="AlphaFoldDB" id="A0A512LBC6"/>
<dbReference type="PANTHER" id="PTHR35177:SF1">
    <property type="entry name" value="HYDROGENASE MATURATION FACTOR HYPC"/>
    <property type="match status" value="1"/>
</dbReference>
<sequence>MCLGIPMQVIEAEESYAVCRGRDGNLARIDTMLVGSVQSGQWLMTFLGGAREILNEQQAEQVNSALNALAAVSRGASDVDVHFADLVGREPQLPDFLRKGGQ</sequence>
<organism evidence="2 3">
    <name type="scientific">Sulfuriferula plumbiphila</name>
    <dbReference type="NCBI Taxonomy" id="171865"/>
    <lineage>
        <taxon>Bacteria</taxon>
        <taxon>Pseudomonadati</taxon>
        <taxon>Pseudomonadota</taxon>
        <taxon>Betaproteobacteria</taxon>
        <taxon>Nitrosomonadales</taxon>
        <taxon>Sulfuricellaceae</taxon>
        <taxon>Sulfuriferula</taxon>
    </lineage>
</organism>
<dbReference type="GO" id="GO:0051604">
    <property type="term" value="P:protein maturation"/>
    <property type="evidence" value="ECO:0007669"/>
    <property type="project" value="TreeGrafter"/>
</dbReference>
<dbReference type="PANTHER" id="PTHR35177">
    <property type="entry name" value="HYDROGENASE MATURATION FACTOR HYBG"/>
    <property type="match status" value="1"/>
</dbReference>
<dbReference type="InterPro" id="IPR019812">
    <property type="entry name" value="Hydgase_assmbl_chp_CS"/>
</dbReference>
<protein>
    <submittedName>
        <fullName evidence="2">Hydrogenase formation protein</fullName>
    </submittedName>
</protein>
<dbReference type="GO" id="GO:0005506">
    <property type="term" value="F:iron ion binding"/>
    <property type="evidence" value="ECO:0007669"/>
    <property type="project" value="TreeGrafter"/>
</dbReference>
<proteinExistence type="inferred from homology"/>
<dbReference type="InterPro" id="IPR001109">
    <property type="entry name" value="Hydrogenase_HupF/HypC"/>
</dbReference>